<evidence type="ECO:0000256" key="8">
    <source>
        <dbReference type="ARBA" id="ARBA00038436"/>
    </source>
</evidence>
<reference evidence="11 12" key="1">
    <citation type="submission" date="2018-04" db="EMBL/GenBank/DDBJ databases">
        <title>Genomic Encyclopedia of Archaeal and Bacterial Type Strains, Phase II (KMG-II): from individual species to whole genera.</title>
        <authorList>
            <person name="Goeker M."/>
        </authorList>
    </citation>
    <scope>NUCLEOTIDE SEQUENCE [LARGE SCALE GENOMIC DNA]</scope>
    <source>
        <strain evidence="11 12">DSM 29329</strain>
    </source>
</reference>
<keyword evidence="4 9" id="KW-0997">Cell inner membrane</keyword>
<feature type="domain" description="Tripartite ATP-independent periplasmic transporters DctQ component" evidence="10">
    <location>
        <begin position="27"/>
        <end position="157"/>
    </location>
</feature>
<feature type="transmembrane region" description="Helical" evidence="9">
    <location>
        <begin position="53"/>
        <end position="72"/>
    </location>
</feature>
<dbReference type="Pfam" id="PF04290">
    <property type="entry name" value="DctQ"/>
    <property type="match status" value="1"/>
</dbReference>
<evidence type="ECO:0000313" key="12">
    <source>
        <dbReference type="Proteomes" id="UP000244069"/>
    </source>
</evidence>
<evidence type="ECO:0000256" key="2">
    <source>
        <dbReference type="ARBA" id="ARBA00022448"/>
    </source>
</evidence>
<dbReference type="InterPro" id="IPR007387">
    <property type="entry name" value="TRAP_DctQ"/>
</dbReference>
<evidence type="ECO:0000256" key="7">
    <source>
        <dbReference type="ARBA" id="ARBA00023136"/>
    </source>
</evidence>
<evidence type="ECO:0000256" key="6">
    <source>
        <dbReference type="ARBA" id="ARBA00022989"/>
    </source>
</evidence>
<evidence type="ECO:0000313" key="11">
    <source>
        <dbReference type="EMBL" id="PTX47208.1"/>
    </source>
</evidence>
<evidence type="ECO:0000256" key="1">
    <source>
        <dbReference type="ARBA" id="ARBA00004429"/>
    </source>
</evidence>
<comment type="similarity">
    <text evidence="8 9">Belongs to the TRAP transporter small permease family.</text>
</comment>
<evidence type="ECO:0000259" key="10">
    <source>
        <dbReference type="Pfam" id="PF04290"/>
    </source>
</evidence>
<comment type="subcellular location">
    <subcellularLocation>
        <location evidence="1 9">Cell inner membrane</location>
        <topology evidence="1 9">Multi-pass membrane protein</topology>
    </subcellularLocation>
</comment>
<dbReference type="AlphaFoldDB" id="A0A2T6ATQ8"/>
<keyword evidence="3" id="KW-1003">Cell membrane</keyword>
<dbReference type="Proteomes" id="UP000244069">
    <property type="component" value="Unassembled WGS sequence"/>
</dbReference>
<dbReference type="RefSeq" id="WP_107976747.1">
    <property type="nucleotide sequence ID" value="NZ_BMEZ01000010.1"/>
</dbReference>
<comment type="caution">
    <text evidence="11">The sequence shown here is derived from an EMBL/GenBank/DDBJ whole genome shotgun (WGS) entry which is preliminary data.</text>
</comment>
<organism evidence="11 12">
    <name type="scientific">Allosediminivita pacifica</name>
    <dbReference type="NCBI Taxonomy" id="1267769"/>
    <lineage>
        <taxon>Bacteria</taxon>
        <taxon>Pseudomonadati</taxon>
        <taxon>Pseudomonadota</taxon>
        <taxon>Alphaproteobacteria</taxon>
        <taxon>Rhodobacterales</taxon>
        <taxon>Paracoccaceae</taxon>
        <taxon>Allosediminivita</taxon>
    </lineage>
</organism>
<dbReference type="EMBL" id="QBKN01000013">
    <property type="protein sequence ID" value="PTX47208.1"/>
    <property type="molecule type" value="Genomic_DNA"/>
</dbReference>
<evidence type="ECO:0000256" key="3">
    <source>
        <dbReference type="ARBA" id="ARBA00022475"/>
    </source>
</evidence>
<gene>
    <name evidence="11" type="ORF">C8N44_11394</name>
</gene>
<evidence type="ECO:0000256" key="4">
    <source>
        <dbReference type="ARBA" id="ARBA00022519"/>
    </source>
</evidence>
<comment type="subunit">
    <text evidence="9">The complex comprises the extracytoplasmic solute receptor protein and the two transmembrane proteins.</text>
</comment>
<keyword evidence="5 9" id="KW-0812">Transmembrane</keyword>
<comment type="function">
    <text evidence="9">Part of the tripartite ATP-independent periplasmic (TRAP) transport system.</text>
</comment>
<dbReference type="GO" id="GO:0005886">
    <property type="term" value="C:plasma membrane"/>
    <property type="evidence" value="ECO:0007669"/>
    <property type="project" value="UniProtKB-SubCell"/>
</dbReference>
<evidence type="ECO:0000256" key="5">
    <source>
        <dbReference type="ARBA" id="ARBA00022692"/>
    </source>
</evidence>
<dbReference type="InterPro" id="IPR055348">
    <property type="entry name" value="DctQ"/>
</dbReference>
<proteinExistence type="inferred from homology"/>
<protein>
    <recommendedName>
        <fullName evidence="9">TRAP transporter small permease protein</fullName>
    </recommendedName>
</protein>
<dbReference type="GO" id="GO:0022857">
    <property type="term" value="F:transmembrane transporter activity"/>
    <property type="evidence" value="ECO:0007669"/>
    <property type="project" value="UniProtKB-UniRule"/>
</dbReference>
<keyword evidence="7 9" id="KW-0472">Membrane</keyword>
<feature type="transmembrane region" description="Helical" evidence="9">
    <location>
        <begin position="12"/>
        <end position="33"/>
    </location>
</feature>
<evidence type="ECO:0000256" key="9">
    <source>
        <dbReference type="RuleBase" id="RU369079"/>
    </source>
</evidence>
<name>A0A2T6ATQ8_9RHOB</name>
<dbReference type="PANTHER" id="PTHR35011">
    <property type="entry name" value="2,3-DIKETO-L-GULONATE TRAP TRANSPORTER SMALL PERMEASE PROTEIN YIAM"/>
    <property type="match status" value="1"/>
</dbReference>
<keyword evidence="2 9" id="KW-0813">Transport</keyword>
<sequence length="191" mass="20564">MMDRLDRHIHTLGTAFARFAGGLMVFIAVIVAIDVVTRNVTGQTYLNAYEYSRYLFAVALSFGMSYVLLCGAHIRLDIVYQKFPDPIRSALDLLSSLSLAILACGLAWFAVDLTLESYHNGTISTSAASTPLALPQGVWALGLVVFAVTAVFMAARHVLALVGGPRAETAYFSSDREIEEAVADAAAQRGT</sequence>
<feature type="transmembrane region" description="Helical" evidence="9">
    <location>
        <begin position="138"/>
        <end position="159"/>
    </location>
</feature>
<accession>A0A2T6ATQ8</accession>
<keyword evidence="12" id="KW-1185">Reference proteome</keyword>
<feature type="transmembrane region" description="Helical" evidence="9">
    <location>
        <begin position="93"/>
        <end position="111"/>
    </location>
</feature>
<keyword evidence="6 9" id="KW-1133">Transmembrane helix</keyword>